<feature type="transmembrane region" description="Helical" evidence="5">
    <location>
        <begin position="71"/>
        <end position="93"/>
    </location>
</feature>
<feature type="transmembrane region" description="Helical" evidence="5">
    <location>
        <begin position="12"/>
        <end position="34"/>
    </location>
</feature>
<evidence type="ECO:0000256" key="5">
    <source>
        <dbReference type="SAM" id="Phobius"/>
    </source>
</evidence>
<evidence type="ECO:0000256" key="1">
    <source>
        <dbReference type="ARBA" id="ARBA00004141"/>
    </source>
</evidence>
<reference evidence="7" key="1">
    <citation type="submission" date="2022-11" db="EMBL/GenBank/DDBJ databases">
        <authorList>
            <person name="Petersen C."/>
        </authorList>
    </citation>
    <scope>NUCLEOTIDE SEQUENCE</scope>
    <source>
        <strain evidence="7">IBT 26290</strain>
    </source>
</reference>
<evidence type="ECO:0000259" key="6">
    <source>
        <dbReference type="Pfam" id="PF01284"/>
    </source>
</evidence>
<evidence type="ECO:0000256" key="3">
    <source>
        <dbReference type="ARBA" id="ARBA00022989"/>
    </source>
</evidence>
<accession>A0A9W9I4F4</accession>
<name>A0A9W9I4F4_9EURO</name>
<dbReference type="Proteomes" id="UP001149163">
    <property type="component" value="Unassembled WGS sequence"/>
</dbReference>
<comment type="caution">
    <text evidence="7">The sequence shown here is derived from an EMBL/GenBank/DDBJ whole genome shotgun (WGS) entry which is preliminary data.</text>
</comment>
<organism evidence="7 8">
    <name type="scientific">Penicillium canariense</name>
    <dbReference type="NCBI Taxonomy" id="189055"/>
    <lineage>
        <taxon>Eukaryota</taxon>
        <taxon>Fungi</taxon>
        <taxon>Dikarya</taxon>
        <taxon>Ascomycota</taxon>
        <taxon>Pezizomycotina</taxon>
        <taxon>Eurotiomycetes</taxon>
        <taxon>Eurotiomycetidae</taxon>
        <taxon>Eurotiales</taxon>
        <taxon>Aspergillaceae</taxon>
        <taxon>Penicillium</taxon>
    </lineage>
</organism>
<dbReference type="RefSeq" id="XP_056544280.1">
    <property type="nucleotide sequence ID" value="XM_056685538.1"/>
</dbReference>
<dbReference type="GO" id="GO:0070941">
    <property type="term" value="P:eisosome assembly"/>
    <property type="evidence" value="ECO:0007669"/>
    <property type="project" value="TreeGrafter"/>
</dbReference>
<comment type="subcellular location">
    <subcellularLocation>
        <location evidence="1">Membrane</location>
        <topology evidence="1">Multi-pass membrane protein</topology>
    </subcellularLocation>
</comment>
<dbReference type="PANTHER" id="PTHR28165:SF1">
    <property type="entry name" value="NON-CLASSICAL EXPORT PROTEIN 2-RELATED"/>
    <property type="match status" value="1"/>
</dbReference>
<evidence type="ECO:0000256" key="4">
    <source>
        <dbReference type="ARBA" id="ARBA00023136"/>
    </source>
</evidence>
<keyword evidence="8" id="KW-1185">Reference proteome</keyword>
<dbReference type="PANTHER" id="PTHR28165">
    <property type="entry name" value="NON-CLASSICAL EXPORT PROTEIN 2-RELATED"/>
    <property type="match status" value="1"/>
</dbReference>
<feature type="domain" description="MARVEL" evidence="6">
    <location>
        <begin position="7"/>
        <end position="144"/>
    </location>
</feature>
<dbReference type="Pfam" id="PF01284">
    <property type="entry name" value="MARVEL"/>
    <property type="match status" value="1"/>
</dbReference>
<gene>
    <name evidence="7" type="ORF">N7482_003413</name>
</gene>
<dbReference type="GO" id="GO:0032126">
    <property type="term" value="C:eisosome"/>
    <property type="evidence" value="ECO:0007669"/>
    <property type="project" value="TreeGrafter"/>
</dbReference>
<feature type="transmembrane region" description="Helical" evidence="5">
    <location>
        <begin position="130"/>
        <end position="150"/>
    </location>
</feature>
<evidence type="ECO:0000313" key="7">
    <source>
        <dbReference type="EMBL" id="KAJ5167819.1"/>
    </source>
</evidence>
<dbReference type="GO" id="GO:0072659">
    <property type="term" value="P:protein localization to plasma membrane"/>
    <property type="evidence" value="ECO:0007669"/>
    <property type="project" value="TreeGrafter"/>
</dbReference>
<dbReference type="GeneID" id="81424714"/>
<dbReference type="AlphaFoldDB" id="A0A9W9I4F4"/>
<dbReference type="GO" id="GO:0005886">
    <property type="term" value="C:plasma membrane"/>
    <property type="evidence" value="ECO:0007669"/>
    <property type="project" value="TreeGrafter"/>
</dbReference>
<reference evidence="7" key="2">
    <citation type="journal article" date="2023" name="IMA Fungus">
        <title>Comparative genomic study of the Penicillium genus elucidates a diverse pangenome and 15 lateral gene transfer events.</title>
        <authorList>
            <person name="Petersen C."/>
            <person name="Sorensen T."/>
            <person name="Nielsen M.R."/>
            <person name="Sondergaard T.E."/>
            <person name="Sorensen J.L."/>
            <person name="Fitzpatrick D.A."/>
            <person name="Frisvad J.C."/>
            <person name="Nielsen K.L."/>
        </authorList>
    </citation>
    <scope>NUCLEOTIDE SEQUENCE</scope>
    <source>
        <strain evidence="7">IBT 26290</strain>
    </source>
</reference>
<keyword evidence="2 5" id="KW-0812">Transmembrane</keyword>
<dbReference type="InterPro" id="IPR052649">
    <property type="entry name" value="NCE102-like"/>
</dbReference>
<keyword evidence="3 5" id="KW-1133">Transmembrane helix</keyword>
<dbReference type="OrthoDB" id="5423111at2759"/>
<feature type="transmembrane region" description="Helical" evidence="5">
    <location>
        <begin position="40"/>
        <end position="59"/>
    </location>
</feature>
<dbReference type="EMBL" id="JAPQKN010000002">
    <property type="protein sequence ID" value="KAJ5167819.1"/>
    <property type="molecule type" value="Genomic_DNA"/>
</dbReference>
<dbReference type="InterPro" id="IPR008253">
    <property type="entry name" value="Marvel"/>
</dbReference>
<keyword evidence="4 5" id="KW-0472">Membrane</keyword>
<sequence>MGLRGFQLGLRAWEFVWTLLIMALIGNMIASAFAGNPATVNYSMFVAAFSMFTLFYLVPASFNSDWALHPMIMIVVDALNCVFFFCAAIALAAKLTCHSCNNRGYLRSNEITNGAHNMEKRCREAQASVAFLWFGWAAYMASVIISIFMARSATVSVRGRTGSGRRRPNMAQV</sequence>
<protein>
    <recommendedName>
        <fullName evidence="6">MARVEL domain-containing protein</fullName>
    </recommendedName>
</protein>
<proteinExistence type="predicted"/>
<evidence type="ECO:0000256" key="2">
    <source>
        <dbReference type="ARBA" id="ARBA00022692"/>
    </source>
</evidence>
<evidence type="ECO:0000313" key="8">
    <source>
        <dbReference type="Proteomes" id="UP001149163"/>
    </source>
</evidence>